<dbReference type="SUPFAM" id="SSF109604">
    <property type="entry name" value="HD-domain/PDEase-like"/>
    <property type="match status" value="1"/>
</dbReference>
<feature type="binding site" evidence="4">
    <location>
        <position position="128"/>
    </location>
    <ligand>
        <name>Zn(2+)</name>
        <dbReference type="ChEBI" id="CHEBI:29105"/>
        <label>2</label>
    </ligand>
</feature>
<dbReference type="InterPro" id="IPR003607">
    <property type="entry name" value="HD/PDEase_dom"/>
</dbReference>
<feature type="region of interest" description="Disordered" evidence="6">
    <location>
        <begin position="589"/>
        <end position="624"/>
    </location>
</feature>
<dbReference type="OrthoDB" id="546632at2759"/>
<dbReference type="GO" id="GO:0046872">
    <property type="term" value="F:metal ion binding"/>
    <property type="evidence" value="ECO:0007669"/>
    <property type="project" value="UniProtKB-KW"/>
</dbReference>
<feature type="region of interest" description="Disordered" evidence="6">
    <location>
        <begin position="245"/>
        <end position="269"/>
    </location>
</feature>
<comment type="caution">
    <text evidence="8">The sequence shown here is derived from an EMBL/GenBank/DDBJ whole genome shotgun (WGS) entry which is preliminary data.</text>
</comment>
<dbReference type="GO" id="GO:0004114">
    <property type="term" value="F:3',5'-cyclic-nucleotide phosphodiesterase activity"/>
    <property type="evidence" value="ECO:0007669"/>
    <property type="project" value="InterPro"/>
</dbReference>
<comment type="cofactor">
    <cofactor evidence="5">
        <name>a divalent metal cation</name>
        <dbReference type="ChEBI" id="CHEBI:60240"/>
    </cofactor>
    <text evidence="5">Binds 2 divalent metal cations per subunit. Site 1 may preferentially bind zinc ions, while site 2 has a preference for magnesium and/or manganese ions.</text>
</comment>
<feature type="compositionally biased region" description="Polar residues" evidence="6">
    <location>
        <begin position="253"/>
        <end position="269"/>
    </location>
</feature>
<dbReference type="InterPro" id="IPR036971">
    <property type="entry name" value="PDEase_catalytic_dom_sf"/>
</dbReference>
<dbReference type="InterPro" id="IPR002073">
    <property type="entry name" value="PDEase_catalytic_dom"/>
</dbReference>
<feature type="binding site" evidence="4">
    <location>
        <position position="359"/>
    </location>
    <ligand>
        <name>Zn(2+)</name>
        <dbReference type="ChEBI" id="CHEBI:29105"/>
        <label>1</label>
    </ligand>
</feature>
<dbReference type="EMBL" id="JANBPY010000988">
    <property type="protein sequence ID" value="KAJ1962284.1"/>
    <property type="molecule type" value="Genomic_DNA"/>
</dbReference>
<dbReference type="EC" id="3.1.4.-" evidence="5"/>
<evidence type="ECO:0000256" key="4">
    <source>
        <dbReference type="PIRSR" id="PIRSR623088-3"/>
    </source>
</evidence>
<evidence type="ECO:0000313" key="9">
    <source>
        <dbReference type="Proteomes" id="UP001150925"/>
    </source>
</evidence>
<dbReference type="Gene3D" id="1.10.1300.10">
    <property type="entry name" value="3'5'-cyclic nucleotide phosphodiesterase, catalytic domain"/>
    <property type="match status" value="1"/>
</dbReference>
<feature type="binding site" evidence="4">
    <location>
        <position position="91"/>
    </location>
    <ligand>
        <name>Zn(2+)</name>
        <dbReference type="ChEBI" id="CHEBI:29105"/>
        <label>1</label>
    </ligand>
</feature>
<evidence type="ECO:0000256" key="2">
    <source>
        <dbReference type="ARBA" id="ARBA00022801"/>
    </source>
</evidence>
<keyword evidence="2 5" id="KW-0378">Hydrolase</keyword>
<evidence type="ECO:0000256" key="5">
    <source>
        <dbReference type="RuleBase" id="RU363067"/>
    </source>
</evidence>
<feature type="domain" description="PDEase" evidence="7">
    <location>
        <begin position="10"/>
        <end position="453"/>
    </location>
</feature>
<feature type="binding site" evidence="4">
    <location>
        <position position="127"/>
    </location>
    <ligand>
        <name>Zn(2+)</name>
        <dbReference type="ChEBI" id="CHEBI:29105"/>
        <label>1</label>
    </ligand>
</feature>
<reference evidence="8" key="1">
    <citation type="submission" date="2022-07" db="EMBL/GenBank/DDBJ databases">
        <title>Phylogenomic reconstructions and comparative analyses of Kickxellomycotina fungi.</title>
        <authorList>
            <person name="Reynolds N.K."/>
            <person name="Stajich J.E."/>
            <person name="Barry K."/>
            <person name="Grigoriev I.V."/>
            <person name="Crous P."/>
            <person name="Smith M.E."/>
        </authorList>
    </citation>
    <scope>NUCLEOTIDE SEQUENCE</scope>
    <source>
        <strain evidence="8">RSA 1196</strain>
    </source>
</reference>
<sequence>MLILKFNQLPFDDLLTVERVMVTYVDKKWPDVRLNFDAWQHSTPELYGIVLAMFSQLDVMATLCITDSQMLDFIIDVARGYNHVPYHSFYHSADVVVKLFYVLFNLQGSRYLTPPNLAALMVAGLCHDVGHPGLNNLYQKHACTDLARRFGDSSILEKFSCETTEKLVTKHGLFDHLPCAVESPPHSPVNNTSSSDDDTPRITSEYLMNSITEMILMTDMAVHYQVVEQCSQLVQVVTQAVEATVSSDEESPSLFSNKSPVESGSLPTTLTETSHRVLSPPHINGNLGTTLGALNNCASVGNGAPRSHHQNTSKAPCSLSSYPSLDSLHSTSSGASTLPVLFNATQRQYFCNIVLHAVDIFNPVLPWDMCKKWSDCMVEESFHQGDLEKLHGFPITPSMDRTKTDQCQISLDFAHYIVKPFFESLAILFPFNGFVVGSLVDNIHLWEKLRDDKPPPDNNPSSQLSSPVTPVRTGRATNHAGALLGRRLSVAAGTIEITDTHCPDPWRRHSGDFLSNKRSLSLNWHRRLGGGTKQKRRILRQLQTAPSVEPGIFAFDQSQVLSPTHGLSESQYDKNDQDTLSPTNERMVDMVTPNWSSPGHQSTGSDGPRRPTSGPYPHSRDYLEENRRALLRILTKSQRDEASETTATLASRVRHDDDDINRKYRRSSSLDVSSLLRSKPTEERPCPPPVSANPRVHDSTPAGDVNAS</sequence>
<dbReference type="PRINTS" id="PR00387">
    <property type="entry name" value="PDIESTERASE1"/>
</dbReference>
<dbReference type="Pfam" id="PF00233">
    <property type="entry name" value="PDEase_I"/>
    <property type="match status" value="2"/>
</dbReference>
<gene>
    <name evidence="8" type="ORF">IWQ62_003579</name>
</gene>
<feature type="region of interest" description="Disordered" evidence="6">
    <location>
        <begin position="451"/>
        <end position="473"/>
    </location>
</feature>
<dbReference type="PANTHER" id="PTHR11347">
    <property type="entry name" value="CYCLIC NUCLEOTIDE PHOSPHODIESTERASE"/>
    <property type="match status" value="1"/>
</dbReference>
<dbReference type="AlphaFoldDB" id="A0A9W8AQM4"/>
<feature type="region of interest" description="Disordered" evidence="6">
    <location>
        <begin position="660"/>
        <end position="708"/>
    </location>
</feature>
<feature type="compositionally biased region" description="Low complexity" evidence="6">
    <location>
        <begin position="667"/>
        <end position="678"/>
    </location>
</feature>
<organism evidence="8 9">
    <name type="scientific">Dispira parvispora</name>
    <dbReference type="NCBI Taxonomy" id="1520584"/>
    <lineage>
        <taxon>Eukaryota</taxon>
        <taxon>Fungi</taxon>
        <taxon>Fungi incertae sedis</taxon>
        <taxon>Zoopagomycota</taxon>
        <taxon>Kickxellomycotina</taxon>
        <taxon>Dimargaritomycetes</taxon>
        <taxon>Dimargaritales</taxon>
        <taxon>Dimargaritaceae</taxon>
        <taxon>Dispira</taxon>
    </lineage>
</organism>
<dbReference type="CDD" id="cd00077">
    <property type="entry name" value="HDc"/>
    <property type="match status" value="1"/>
</dbReference>
<feature type="active site" description="Proton donor" evidence="3">
    <location>
        <position position="87"/>
    </location>
</feature>
<evidence type="ECO:0000259" key="7">
    <source>
        <dbReference type="PROSITE" id="PS51845"/>
    </source>
</evidence>
<keyword evidence="1 4" id="KW-0479">Metal-binding</keyword>
<dbReference type="InterPro" id="IPR023088">
    <property type="entry name" value="PDEase"/>
</dbReference>
<protein>
    <recommendedName>
        <fullName evidence="5">Phosphodiesterase</fullName>
        <ecNumber evidence="5">3.1.4.-</ecNumber>
    </recommendedName>
</protein>
<dbReference type="Proteomes" id="UP001150925">
    <property type="component" value="Unassembled WGS sequence"/>
</dbReference>
<evidence type="ECO:0000256" key="6">
    <source>
        <dbReference type="SAM" id="MobiDB-lite"/>
    </source>
</evidence>
<proteinExistence type="inferred from homology"/>
<feature type="binding site" evidence="4">
    <location>
        <position position="128"/>
    </location>
    <ligand>
        <name>Zn(2+)</name>
        <dbReference type="ChEBI" id="CHEBI:29105"/>
        <label>1</label>
    </ligand>
</feature>
<feature type="compositionally biased region" description="Polar residues" evidence="6">
    <location>
        <begin position="593"/>
        <end position="605"/>
    </location>
</feature>
<evidence type="ECO:0000256" key="1">
    <source>
        <dbReference type="ARBA" id="ARBA00022723"/>
    </source>
</evidence>
<evidence type="ECO:0000256" key="3">
    <source>
        <dbReference type="PIRSR" id="PIRSR623088-1"/>
    </source>
</evidence>
<comment type="similarity">
    <text evidence="5">Belongs to the cyclic nucleotide phosphodiesterase family.</text>
</comment>
<evidence type="ECO:0000313" key="8">
    <source>
        <dbReference type="EMBL" id="KAJ1962284.1"/>
    </source>
</evidence>
<dbReference type="PROSITE" id="PS51845">
    <property type="entry name" value="PDEASE_I_2"/>
    <property type="match status" value="1"/>
</dbReference>
<dbReference type="InterPro" id="IPR023174">
    <property type="entry name" value="PDEase_CS"/>
</dbReference>
<dbReference type="GO" id="GO:0007165">
    <property type="term" value="P:signal transduction"/>
    <property type="evidence" value="ECO:0007669"/>
    <property type="project" value="InterPro"/>
</dbReference>
<dbReference type="PROSITE" id="PS00126">
    <property type="entry name" value="PDEASE_I_1"/>
    <property type="match status" value="1"/>
</dbReference>
<name>A0A9W8AQM4_9FUNG</name>
<accession>A0A9W8AQM4</accession>
<keyword evidence="9" id="KW-1185">Reference proteome</keyword>